<protein>
    <submittedName>
        <fullName evidence="2">Uncharacterized protein</fullName>
    </submittedName>
</protein>
<evidence type="ECO:0000313" key="3">
    <source>
        <dbReference type="Proteomes" id="UP000250675"/>
    </source>
</evidence>
<name>A0A2X3IY50_KLEPN</name>
<sequence length="253" mass="26742">MQRLQIAFAQIKALFRPAPRCCAPQGFHPPARESWAASARVRSSTREPAGRRKPGRLPRVMVPVLSSSRTSTSPAASTAAAAGGDHVGAEHTAHPGDADGRQQPADGGRDQAHQQGDQYGNADRIAAPRREGPDGGGGQQEHQRQGDQQDRQGRSRSAFYGAGRLPPWRSSGRGRFLPGSRCSGSPASRRECVSRRSPRQNRPPDSRITGADSPVMALSSTEAPPSMTSPSQGIISPASTSTTSPLRRSSAGT</sequence>
<dbReference type="Proteomes" id="UP000250675">
    <property type="component" value="Unassembled WGS sequence"/>
</dbReference>
<feature type="compositionally biased region" description="Low complexity" evidence="1">
    <location>
        <begin position="236"/>
        <end position="253"/>
    </location>
</feature>
<proteinExistence type="predicted"/>
<feature type="compositionally biased region" description="Basic and acidic residues" evidence="1">
    <location>
        <begin position="141"/>
        <end position="153"/>
    </location>
</feature>
<reference evidence="2 3" key="1">
    <citation type="submission" date="2018-06" db="EMBL/GenBank/DDBJ databases">
        <authorList>
            <consortium name="Pathogen Informatics"/>
            <person name="Doyle S."/>
        </authorList>
    </citation>
    <scope>NUCLEOTIDE SEQUENCE [LARGE SCALE GENOMIC DNA]</scope>
    <source>
        <strain evidence="2 3">NCTC9645</strain>
    </source>
</reference>
<dbReference type="EMBL" id="UASO01000012">
    <property type="protein sequence ID" value="SQC88681.1"/>
    <property type="molecule type" value="Genomic_DNA"/>
</dbReference>
<feature type="compositionally biased region" description="Polar residues" evidence="1">
    <location>
        <begin position="218"/>
        <end position="234"/>
    </location>
</feature>
<gene>
    <name evidence="2" type="ORF">NCTC9645_06839</name>
</gene>
<organism evidence="2 3">
    <name type="scientific">Klebsiella pneumoniae</name>
    <dbReference type="NCBI Taxonomy" id="573"/>
    <lineage>
        <taxon>Bacteria</taxon>
        <taxon>Pseudomonadati</taxon>
        <taxon>Pseudomonadota</taxon>
        <taxon>Gammaproteobacteria</taxon>
        <taxon>Enterobacterales</taxon>
        <taxon>Enterobacteriaceae</taxon>
        <taxon>Klebsiella/Raoultella group</taxon>
        <taxon>Klebsiella</taxon>
        <taxon>Klebsiella pneumoniae complex</taxon>
    </lineage>
</organism>
<dbReference type="AlphaFoldDB" id="A0A2X3IY50"/>
<accession>A0A2X3IY50</accession>
<evidence type="ECO:0000313" key="2">
    <source>
        <dbReference type="EMBL" id="SQC88681.1"/>
    </source>
</evidence>
<feature type="compositionally biased region" description="Basic and acidic residues" evidence="1">
    <location>
        <begin position="87"/>
        <end position="100"/>
    </location>
</feature>
<feature type="compositionally biased region" description="Low complexity" evidence="1">
    <location>
        <begin position="66"/>
        <end position="82"/>
    </location>
</feature>
<feature type="region of interest" description="Disordered" evidence="1">
    <location>
        <begin position="28"/>
        <end position="253"/>
    </location>
</feature>
<evidence type="ECO:0000256" key="1">
    <source>
        <dbReference type="SAM" id="MobiDB-lite"/>
    </source>
</evidence>